<dbReference type="Proteomes" id="UP000717585">
    <property type="component" value="Unassembled WGS sequence"/>
</dbReference>
<reference evidence="1" key="1">
    <citation type="submission" date="2021-05" db="EMBL/GenBank/DDBJ databases">
        <title>A free-living protist that lacks canonical eukaryotic 1 DNA replication and segregation systems.</title>
        <authorList>
            <person name="Salas-Leiva D.E."/>
            <person name="Tromer E.C."/>
            <person name="Curtis B.A."/>
            <person name="Jerlstrom-Hultqvist J."/>
            <person name="Kolisko M."/>
            <person name="Yi Z."/>
            <person name="Salas-Leiva J.S."/>
            <person name="Gallot-Lavallee L."/>
            <person name="Kops G.J.P.L."/>
            <person name="Archibald J.M."/>
            <person name="Simpson A.G.B."/>
            <person name="Roger A.J."/>
        </authorList>
    </citation>
    <scope>NUCLEOTIDE SEQUENCE</scope>
    <source>
        <strain evidence="1">BICM</strain>
    </source>
</reference>
<name>A0A8J6AUE2_9EUKA</name>
<evidence type="ECO:0000313" key="2">
    <source>
        <dbReference type="Proteomes" id="UP000717585"/>
    </source>
</evidence>
<proteinExistence type="predicted"/>
<dbReference type="AlphaFoldDB" id="A0A8J6AUE2"/>
<sequence>MLVCPVCIDQYGLNVNVPFSVQPQQLRSQPGKHAGHGLVCPLGLPAHSFVGIFLGTLVTCPVQSSESLVELGKAAVCSNQLMSDPGVHRINDDTKVHNCVSIVASYYSIPVVAVVTTEEVPKNGFLSLPYGSRFWRDDAHGKKITRSRLDMISTIYEIENIVGKRVSTEGVTEVLVQWKYGYDPSWMPPEHAGLGQAEVDGLPFAHEQEAQV</sequence>
<dbReference type="InterPro" id="IPR016197">
    <property type="entry name" value="Chromo-like_dom_sf"/>
</dbReference>
<evidence type="ECO:0008006" key="3">
    <source>
        <dbReference type="Google" id="ProtNLM"/>
    </source>
</evidence>
<dbReference type="Gene3D" id="2.40.50.40">
    <property type="match status" value="1"/>
</dbReference>
<dbReference type="SUPFAM" id="SSF54160">
    <property type="entry name" value="Chromo domain-like"/>
    <property type="match status" value="1"/>
</dbReference>
<evidence type="ECO:0000313" key="1">
    <source>
        <dbReference type="EMBL" id="KAG9391815.1"/>
    </source>
</evidence>
<dbReference type="OrthoDB" id="5975316at2759"/>
<keyword evidence="2" id="KW-1185">Reference proteome</keyword>
<comment type="caution">
    <text evidence="1">The sequence shown here is derived from an EMBL/GenBank/DDBJ whole genome shotgun (WGS) entry which is preliminary data.</text>
</comment>
<organism evidence="1 2">
    <name type="scientific">Carpediemonas membranifera</name>
    <dbReference type="NCBI Taxonomy" id="201153"/>
    <lineage>
        <taxon>Eukaryota</taxon>
        <taxon>Metamonada</taxon>
        <taxon>Carpediemonas-like organisms</taxon>
        <taxon>Carpediemonas</taxon>
    </lineage>
</organism>
<dbReference type="CDD" id="cd00024">
    <property type="entry name" value="CD_CSD"/>
    <property type="match status" value="1"/>
</dbReference>
<gene>
    <name evidence="1" type="ORF">J8273_6916</name>
</gene>
<dbReference type="EMBL" id="JAHDYR010000051">
    <property type="protein sequence ID" value="KAG9391815.1"/>
    <property type="molecule type" value="Genomic_DNA"/>
</dbReference>
<accession>A0A8J6AUE2</accession>
<protein>
    <recommendedName>
        <fullName evidence="3">Chromo domain-containing protein</fullName>
    </recommendedName>
</protein>